<proteinExistence type="predicted"/>
<feature type="region of interest" description="Disordered" evidence="1">
    <location>
        <begin position="528"/>
        <end position="550"/>
    </location>
</feature>
<evidence type="ECO:0000256" key="1">
    <source>
        <dbReference type="SAM" id="MobiDB-lite"/>
    </source>
</evidence>
<comment type="caution">
    <text evidence="2">The sequence shown here is derived from an EMBL/GenBank/DDBJ whole genome shotgun (WGS) entry which is preliminary data.</text>
</comment>
<dbReference type="EMBL" id="BKCJ010000278">
    <property type="protein sequence ID" value="GEU31702.1"/>
    <property type="molecule type" value="Genomic_DNA"/>
</dbReference>
<gene>
    <name evidence="2" type="ORF">Tci_003680</name>
</gene>
<dbReference type="AlphaFoldDB" id="A0A6L2J4M0"/>
<feature type="compositionally biased region" description="Polar residues" evidence="1">
    <location>
        <begin position="414"/>
        <end position="427"/>
    </location>
</feature>
<evidence type="ECO:0000313" key="2">
    <source>
        <dbReference type="EMBL" id="GEU31702.1"/>
    </source>
</evidence>
<dbReference type="CDD" id="cd09272">
    <property type="entry name" value="RNase_HI_RT_Ty1"/>
    <property type="match status" value="1"/>
</dbReference>
<dbReference type="PANTHER" id="PTHR11439:SF524">
    <property type="entry name" value="RNA-DIRECTED DNA POLYMERASE, PROTEIN KINASE RLK-PELLE-DLSV FAMILY"/>
    <property type="match status" value="1"/>
</dbReference>
<reference evidence="2" key="1">
    <citation type="journal article" date="2019" name="Sci. Rep.">
        <title>Draft genome of Tanacetum cinerariifolium, the natural source of mosquito coil.</title>
        <authorList>
            <person name="Yamashiro T."/>
            <person name="Shiraishi A."/>
            <person name="Satake H."/>
            <person name="Nakayama K."/>
        </authorList>
    </citation>
    <scope>NUCLEOTIDE SEQUENCE</scope>
</reference>
<feature type="region of interest" description="Disordered" evidence="1">
    <location>
        <begin position="412"/>
        <end position="449"/>
    </location>
</feature>
<organism evidence="2">
    <name type="scientific">Tanacetum cinerariifolium</name>
    <name type="common">Dalmatian daisy</name>
    <name type="synonym">Chrysanthemum cinerariifolium</name>
    <dbReference type="NCBI Taxonomy" id="118510"/>
    <lineage>
        <taxon>Eukaryota</taxon>
        <taxon>Viridiplantae</taxon>
        <taxon>Streptophyta</taxon>
        <taxon>Embryophyta</taxon>
        <taxon>Tracheophyta</taxon>
        <taxon>Spermatophyta</taxon>
        <taxon>Magnoliopsida</taxon>
        <taxon>eudicotyledons</taxon>
        <taxon>Gunneridae</taxon>
        <taxon>Pentapetalae</taxon>
        <taxon>asterids</taxon>
        <taxon>campanulids</taxon>
        <taxon>Asterales</taxon>
        <taxon>Asteraceae</taxon>
        <taxon>Asteroideae</taxon>
        <taxon>Anthemideae</taxon>
        <taxon>Anthemidinae</taxon>
        <taxon>Tanacetum</taxon>
    </lineage>
</organism>
<protein>
    <submittedName>
        <fullName evidence="2">Uncharacterized protein</fullName>
    </submittedName>
</protein>
<sequence>MVTRAKAGIFKPLERMNCHVTTTSPLPRSHVYALHDLNWKEAMLDEYNALITSRTRVLVPRPANVNVRIISSLHSEFAMMDLGSLNYFLGIFAQRSTAGLLLSQSKFAQKILEQTHMQNCNPCQTLVDTKSKLGSDDNHRIFRYVRGTLDYGLQLYVSSTTQLSAYTDADWASFPVTRRSTSGYCVFLGDNLLSWFAKRQVILSRSSAEAEYQGVTNVVAETAWIYNLLCEVHTPLFTPTLVYCDNVSAVYMTSRVLHVPSRFQATVQLETMITTISQEYLLELTSEYGISEVLHPKLPGPKDRIVDFPKGKDVISAENTYSSAAVIIPNTHRTLIQKQPEALLCLVGLSRRYYLGDEVYHTFLYDDDQDIDLFSLIRAPNPTKVKTRSRPRAAHEVPMLTVTANRVIEIEDPVTTTDSSRVPSSIKRSPLDYAHEEPSQQLPRSEDQKATILEVPPPEYVPTIRFAPEAGQAERVAAMSPLVVKERQSTRRGKSLAAIELGMESTRPAPASQGAHVDVSDPDLLSFAGPQSGPSVDVTQSSKGAAAAKDLDSKNTSFASMVGSPESIYRPEWEADMKKAAENKSAELCKELENMRALFLDLQVEQRCAEIDACLDTLSIDFDEELYPHMLITIACRRWMIECGLCLAAMKCGESTELKQAFVDVVSKGIAKGMSEGLKHRVEHGKAKLDLEAIEAYDPKAEAKYITALHALKSLNRAKKKKKCRVVCRTHGVGFAHHARSDGVLVSVPTVAPQGLAILLVNAATQTKISDEASPQLLRSSSLPVIHG</sequence>
<accession>A0A6L2J4M0</accession>
<feature type="compositionally biased region" description="Polar residues" evidence="1">
    <location>
        <begin position="532"/>
        <end position="543"/>
    </location>
</feature>
<name>A0A6L2J4M0_TANCI</name>
<dbReference type="PANTHER" id="PTHR11439">
    <property type="entry name" value="GAG-POL-RELATED RETROTRANSPOSON"/>
    <property type="match status" value="1"/>
</dbReference>
<feature type="compositionally biased region" description="Basic and acidic residues" evidence="1">
    <location>
        <begin position="429"/>
        <end position="449"/>
    </location>
</feature>